<feature type="domain" description="Non-canonical purine NTP phosphatase/PRRC1" evidence="12">
    <location>
        <begin position="6"/>
        <end position="168"/>
    </location>
</feature>
<evidence type="ECO:0000256" key="4">
    <source>
        <dbReference type="ARBA" id="ARBA00022801"/>
    </source>
</evidence>
<comment type="caution">
    <text evidence="11">Lacks conserved residue(s) required for the propagation of feature annotation.</text>
</comment>
<dbReference type="EMBL" id="MGAQ01000012">
    <property type="protein sequence ID" value="OGK50730.1"/>
    <property type="molecule type" value="Genomic_DNA"/>
</dbReference>
<evidence type="ECO:0000256" key="11">
    <source>
        <dbReference type="HAMAP-Rule" id="MF_00648"/>
    </source>
</evidence>
<dbReference type="InterPro" id="IPR029001">
    <property type="entry name" value="ITPase-like_fam"/>
</dbReference>
<dbReference type="InterPro" id="IPR002786">
    <property type="entry name" value="Non_canon_purine_NTPase"/>
</dbReference>
<evidence type="ECO:0000256" key="7">
    <source>
        <dbReference type="ARBA" id="ARBA00023211"/>
    </source>
</evidence>
<dbReference type="SUPFAM" id="SSF52972">
    <property type="entry name" value="ITPase-like"/>
    <property type="match status" value="1"/>
</dbReference>
<evidence type="ECO:0000256" key="3">
    <source>
        <dbReference type="ARBA" id="ARBA00022741"/>
    </source>
</evidence>
<evidence type="ECO:0000256" key="8">
    <source>
        <dbReference type="ARBA" id="ARBA00048174"/>
    </source>
</evidence>
<dbReference type="InterPro" id="IPR050299">
    <property type="entry name" value="YjjX_NTPase"/>
</dbReference>
<comment type="cofactor">
    <cofactor evidence="11">
        <name>Mg(2+)</name>
        <dbReference type="ChEBI" id="CHEBI:18420"/>
    </cofactor>
    <cofactor evidence="11">
        <name>Mn(2+)</name>
        <dbReference type="ChEBI" id="CHEBI:29035"/>
    </cofactor>
    <text evidence="11">Binds 1 divalent metal cation per subunit; can use either Mg(2+) or Mn(2+).</text>
</comment>
<keyword evidence="3 11" id="KW-0547">Nucleotide-binding</keyword>
<reference evidence="13 14" key="1">
    <citation type="journal article" date="2016" name="Nat. Commun.">
        <title>Thousands of microbial genomes shed light on interconnected biogeochemical processes in an aquifer system.</title>
        <authorList>
            <person name="Anantharaman K."/>
            <person name="Brown C.T."/>
            <person name="Hug L.A."/>
            <person name="Sharon I."/>
            <person name="Castelle C.J."/>
            <person name="Probst A.J."/>
            <person name="Thomas B.C."/>
            <person name="Singh A."/>
            <person name="Wilkins M.J."/>
            <person name="Karaoz U."/>
            <person name="Brodie E.L."/>
            <person name="Williams K.H."/>
            <person name="Hubbard S.S."/>
            <person name="Banfield J.F."/>
        </authorList>
    </citation>
    <scope>NUCLEOTIDE SEQUENCE [LARGE SCALE GENOMIC DNA]</scope>
</reference>
<organism evidence="13 14">
    <name type="scientific">Candidatus Roizmanbacteria bacterium RIFCSPLOWO2_01_FULL_40_42</name>
    <dbReference type="NCBI Taxonomy" id="1802066"/>
    <lineage>
        <taxon>Bacteria</taxon>
        <taxon>Candidatus Roizmaniibacteriota</taxon>
    </lineage>
</organism>
<name>A0A1F7J558_9BACT</name>
<dbReference type="GO" id="GO:0009117">
    <property type="term" value="P:nucleotide metabolic process"/>
    <property type="evidence" value="ECO:0007669"/>
    <property type="project" value="UniProtKB-KW"/>
</dbReference>
<comment type="subunit">
    <text evidence="11">Homodimer.</text>
</comment>
<evidence type="ECO:0000256" key="1">
    <source>
        <dbReference type="ARBA" id="ARBA00001936"/>
    </source>
</evidence>
<dbReference type="HAMAP" id="MF_00648">
    <property type="entry name" value="Non_canon_purine_NTPase_YjjX"/>
    <property type="match status" value="1"/>
</dbReference>
<dbReference type="Pfam" id="PF01931">
    <property type="entry name" value="NTPase_I-T"/>
    <property type="match status" value="1"/>
</dbReference>
<dbReference type="FunFam" id="3.90.950.10:FF:000002">
    <property type="entry name" value="Inosine/xanthosine triphosphatase"/>
    <property type="match status" value="1"/>
</dbReference>
<keyword evidence="6 11" id="KW-0546">Nucleotide metabolism</keyword>
<sequence>MIVAVGSTNPTKISPVKKVFSHHFPKVKIVGVSVSSGVKDQPMNLDEMHKGALTRAKNALKKVKGAVYGVGIEGGLHKHSYGWFESSIIVIVDRKGNAGVGSSGGLVLPKKVIDGILKGKNLEQVIDGLFGTKKIGSSIGMFGLMTKKVVTRSEGVKHGVAFALARFLHPKVYGKRG</sequence>
<keyword evidence="5 11" id="KW-0460">Magnesium</keyword>
<keyword evidence="7 11" id="KW-0464">Manganese</keyword>
<evidence type="ECO:0000256" key="6">
    <source>
        <dbReference type="ARBA" id="ARBA00023080"/>
    </source>
</evidence>
<comment type="cofactor">
    <cofactor evidence="1">
        <name>Mn(2+)</name>
        <dbReference type="ChEBI" id="CHEBI:29035"/>
    </cofactor>
</comment>
<feature type="binding site" evidence="11">
    <location>
        <begin position="7"/>
        <end position="12"/>
    </location>
    <ligand>
        <name>substrate</name>
    </ligand>
</feature>
<dbReference type="GO" id="GO:0103023">
    <property type="term" value="F:ITPase activity"/>
    <property type="evidence" value="ECO:0007669"/>
    <property type="project" value="UniProtKB-EC"/>
</dbReference>
<evidence type="ECO:0000313" key="14">
    <source>
        <dbReference type="Proteomes" id="UP000178558"/>
    </source>
</evidence>
<gene>
    <name evidence="13" type="ORF">A3B50_04490</name>
</gene>
<evidence type="ECO:0000256" key="5">
    <source>
        <dbReference type="ARBA" id="ARBA00022842"/>
    </source>
</evidence>
<evidence type="ECO:0000256" key="10">
    <source>
        <dbReference type="ARBA" id="ARBA00060855"/>
    </source>
</evidence>
<dbReference type="GO" id="GO:0046872">
    <property type="term" value="F:metal ion binding"/>
    <property type="evidence" value="ECO:0007669"/>
    <property type="project" value="UniProtKB-KW"/>
</dbReference>
<evidence type="ECO:0000256" key="2">
    <source>
        <dbReference type="ARBA" id="ARBA00022723"/>
    </source>
</evidence>
<evidence type="ECO:0000313" key="13">
    <source>
        <dbReference type="EMBL" id="OGK50730.1"/>
    </source>
</evidence>
<comment type="catalytic activity">
    <reaction evidence="8 11">
        <text>ITP + H2O = IDP + phosphate + H(+)</text>
        <dbReference type="Rhea" id="RHEA:28330"/>
        <dbReference type="ChEBI" id="CHEBI:15377"/>
        <dbReference type="ChEBI" id="CHEBI:15378"/>
        <dbReference type="ChEBI" id="CHEBI:43474"/>
        <dbReference type="ChEBI" id="CHEBI:58280"/>
        <dbReference type="ChEBI" id="CHEBI:61402"/>
        <dbReference type="EC" id="3.6.1.73"/>
    </reaction>
</comment>
<comment type="caution">
    <text evidence="13">The sequence shown here is derived from an EMBL/GenBank/DDBJ whole genome shotgun (WGS) entry which is preliminary data.</text>
</comment>
<proteinExistence type="inferred from homology"/>
<keyword evidence="2 11" id="KW-0479">Metal-binding</keyword>
<evidence type="ECO:0000259" key="12">
    <source>
        <dbReference type="Pfam" id="PF01931"/>
    </source>
</evidence>
<dbReference type="EC" id="3.6.1.73" evidence="11"/>
<dbReference type="GO" id="GO:0006772">
    <property type="term" value="P:thiamine metabolic process"/>
    <property type="evidence" value="ECO:0007669"/>
    <property type="project" value="TreeGrafter"/>
</dbReference>
<dbReference type="AlphaFoldDB" id="A0A1F7J558"/>
<dbReference type="Proteomes" id="UP000178558">
    <property type="component" value="Unassembled WGS sequence"/>
</dbReference>
<evidence type="ECO:0000256" key="9">
    <source>
        <dbReference type="ARBA" id="ARBA00048781"/>
    </source>
</evidence>
<comment type="similarity">
    <text evidence="10 11">Belongs to the YjjX NTPase family.</text>
</comment>
<dbReference type="InterPro" id="IPR026533">
    <property type="entry name" value="NTPase/PRRC1"/>
</dbReference>
<dbReference type="Gene3D" id="3.90.950.10">
    <property type="match status" value="1"/>
</dbReference>
<dbReference type="PANTHER" id="PTHR34699">
    <property type="match status" value="1"/>
</dbReference>
<dbReference type="NCBIfam" id="TIGR00258">
    <property type="entry name" value="inosine/xanthosine triphosphatase"/>
    <property type="match status" value="1"/>
</dbReference>
<comment type="catalytic activity">
    <reaction evidence="9 11">
        <text>XTP + H2O = XDP + phosphate + H(+)</text>
        <dbReference type="Rhea" id="RHEA:28406"/>
        <dbReference type="ChEBI" id="CHEBI:15377"/>
        <dbReference type="ChEBI" id="CHEBI:15378"/>
        <dbReference type="ChEBI" id="CHEBI:43474"/>
        <dbReference type="ChEBI" id="CHEBI:59884"/>
        <dbReference type="ChEBI" id="CHEBI:61314"/>
        <dbReference type="EC" id="3.6.1.73"/>
    </reaction>
</comment>
<comment type="function">
    <text evidence="11">Phosphatase that hydrolyzes non-canonical purine nucleotides such as XTP and ITP to their respective diphosphate derivatives. Probably excludes non-canonical purines from DNA/RNA precursor pool, thus preventing their incorporation into DNA/RNA and avoiding chromosomal lesions.</text>
</comment>
<accession>A0A1F7J558</accession>
<dbReference type="GO" id="GO:0000166">
    <property type="term" value="F:nucleotide binding"/>
    <property type="evidence" value="ECO:0007669"/>
    <property type="project" value="UniProtKB-KW"/>
</dbReference>
<protein>
    <recommendedName>
        <fullName evidence="11">Probable inosine/xanthosine triphosphatase</fullName>
        <shortName evidence="11">ITPase/XTPase</shortName>
        <ecNumber evidence="11">3.6.1.73</ecNumber>
    </recommendedName>
    <alternativeName>
        <fullName evidence="11">Non-canonical purine NTP phosphatase</fullName>
    </alternativeName>
    <alternativeName>
        <fullName evidence="11">Non-standard purine NTP phosphatase</fullName>
    </alternativeName>
    <alternativeName>
        <fullName evidence="11">Nucleoside-triphosphate phosphatase</fullName>
        <shortName evidence="11">NTPase</shortName>
    </alternativeName>
</protein>
<keyword evidence="4 11" id="KW-0378">Hydrolase</keyword>
<dbReference type="PANTHER" id="PTHR34699:SF2">
    <property type="entry name" value="NON-CANONICAL PURINE NTP PHOSPHATASE_PRRC1 DOMAIN-CONTAINING PROTEIN"/>
    <property type="match status" value="1"/>
</dbReference>